<evidence type="ECO:0000256" key="13">
    <source>
        <dbReference type="RuleBase" id="RU003515"/>
    </source>
</evidence>
<comment type="catalytic activity">
    <reaction evidence="1 12 13">
        <text>Endonucleolytic cleavage to 5'-phosphomonoester.</text>
        <dbReference type="EC" id="3.1.26.4"/>
    </reaction>
</comment>
<dbReference type="GO" id="GO:0004523">
    <property type="term" value="F:RNA-DNA hybrid ribonuclease activity"/>
    <property type="evidence" value="ECO:0007669"/>
    <property type="project" value="UniProtKB-UniRule"/>
</dbReference>
<keyword evidence="8 12" id="KW-0479">Metal-binding</keyword>
<evidence type="ECO:0000256" key="11">
    <source>
        <dbReference type="ARBA" id="ARBA00023211"/>
    </source>
</evidence>
<dbReference type="RefSeq" id="WP_143418529.1">
    <property type="nucleotide sequence ID" value="NZ_VJXR01000028.1"/>
</dbReference>
<name>A0A552WRB8_9MICO</name>
<keyword evidence="10 12" id="KW-0378">Hydrolase</keyword>
<dbReference type="GO" id="GO:0043137">
    <property type="term" value="P:DNA replication, removal of RNA primer"/>
    <property type="evidence" value="ECO:0007669"/>
    <property type="project" value="TreeGrafter"/>
</dbReference>
<dbReference type="GO" id="GO:0032299">
    <property type="term" value="C:ribonuclease H2 complex"/>
    <property type="evidence" value="ECO:0007669"/>
    <property type="project" value="TreeGrafter"/>
</dbReference>
<comment type="caution">
    <text evidence="16">The sequence shown here is derived from an EMBL/GenBank/DDBJ whole genome shotgun (WGS) entry which is preliminary data.</text>
</comment>
<evidence type="ECO:0000256" key="12">
    <source>
        <dbReference type="PROSITE-ProRule" id="PRU01319"/>
    </source>
</evidence>
<evidence type="ECO:0000256" key="8">
    <source>
        <dbReference type="ARBA" id="ARBA00022723"/>
    </source>
</evidence>
<dbReference type="EC" id="3.1.26.4" evidence="13"/>
<accession>A0A552WRB8</accession>
<feature type="compositionally biased region" description="Low complexity" evidence="14">
    <location>
        <begin position="8"/>
        <end position="19"/>
    </location>
</feature>
<evidence type="ECO:0000256" key="14">
    <source>
        <dbReference type="SAM" id="MobiDB-lite"/>
    </source>
</evidence>
<evidence type="ECO:0000256" key="5">
    <source>
        <dbReference type="ARBA" id="ARBA00007383"/>
    </source>
</evidence>
<dbReference type="PANTHER" id="PTHR10954:SF18">
    <property type="entry name" value="RIBONUCLEASE HII"/>
    <property type="match status" value="1"/>
</dbReference>
<keyword evidence="9 12" id="KW-0255">Endonuclease</keyword>
<gene>
    <name evidence="16" type="ORF">FJ693_10710</name>
</gene>
<dbReference type="PANTHER" id="PTHR10954">
    <property type="entry name" value="RIBONUCLEASE H2 SUBUNIT A"/>
    <property type="match status" value="1"/>
</dbReference>
<evidence type="ECO:0000313" key="16">
    <source>
        <dbReference type="EMBL" id="TRW45159.1"/>
    </source>
</evidence>
<evidence type="ECO:0000256" key="1">
    <source>
        <dbReference type="ARBA" id="ARBA00000077"/>
    </source>
</evidence>
<keyword evidence="11" id="KW-0464">Manganese</keyword>
<evidence type="ECO:0000256" key="3">
    <source>
        <dbReference type="ARBA" id="ARBA00004065"/>
    </source>
</evidence>
<dbReference type="AlphaFoldDB" id="A0A552WRB8"/>
<dbReference type="EMBL" id="VJXR01000028">
    <property type="protein sequence ID" value="TRW45159.1"/>
    <property type="molecule type" value="Genomic_DNA"/>
</dbReference>
<feature type="binding site" evidence="12">
    <location>
        <position position="148"/>
    </location>
    <ligand>
        <name>a divalent metal cation</name>
        <dbReference type="ChEBI" id="CHEBI:60240"/>
    </ligand>
</feature>
<dbReference type="GO" id="GO:0006298">
    <property type="term" value="P:mismatch repair"/>
    <property type="evidence" value="ECO:0007669"/>
    <property type="project" value="TreeGrafter"/>
</dbReference>
<dbReference type="InterPro" id="IPR022898">
    <property type="entry name" value="RNase_HII"/>
</dbReference>
<organism evidence="16 17">
    <name type="scientific">Georgenia yuyongxinii</name>
    <dbReference type="NCBI Taxonomy" id="2589797"/>
    <lineage>
        <taxon>Bacteria</taxon>
        <taxon>Bacillati</taxon>
        <taxon>Actinomycetota</taxon>
        <taxon>Actinomycetes</taxon>
        <taxon>Micrococcales</taxon>
        <taxon>Bogoriellaceae</taxon>
        <taxon>Georgenia</taxon>
    </lineage>
</organism>
<proteinExistence type="inferred from homology"/>
<protein>
    <recommendedName>
        <fullName evidence="13">Ribonuclease</fullName>
        <ecNumber evidence="13">3.1.26.4</ecNumber>
    </recommendedName>
</protein>
<dbReference type="Proteomes" id="UP000318693">
    <property type="component" value="Unassembled WGS sequence"/>
</dbReference>
<comment type="cofactor">
    <cofactor evidence="2">
        <name>Mg(2+)</name>
        <dbReference type="ChEBI" id="CHEBI:18420"/>
    </cofactor>
</comment>
<feature type="binding site" evidence="12">
    <location>
        <position position="50"/>
    </location>
    <ligand>
        <name>a divalent metal cation</name>
        <dbReference type="ChEBI" id="CHEBI:60240"/>
    </ligand>
</feature>
<feature type="domain" description="RNase H type-2" evidence="15">
    <location>
        <begin position="44"/>
        <end position="263"/>
    </location>
</feature>
<evidence type="ECO:0000256" key="9">
    <source>
        <dbReference type="ARBA" id="ARBA00022759"/>
    </source>
</evidence>
<dbReference type="GO" id="GO:0046872">
    <property type="term" value="F:metal ion binding"/>
    <property type="evidence" value="ECO:0007669"/>
    <property type="project" value="UniProtKB-KW"/>
</dbReference>
<dbReference type="InterPro" id="IPR012337">
    <property type="entry name" value="RNaseH-like_sf"/>
</dbReference>
<dbReference type="SUPFAM" id="SSF53098">
    <property type="entry name" value="Ribonuclease H-like"/>
    <property type="match status" value="1"/>
</dbReference>
<dbReference type="NCBIfam" id="NF000595">
    <property type="entry name" value="PRK00015.1-3"/>
    <property type="match status" value="1"/>
</dbReference>
<keyword evidence="6" id="KW-0963">Cytoplasm</keyword>
<evidence type="ECO:0000256" key="6">
    <source>
        <dbReference type="ARBA" id="ARBA00022490"/>
    </source>
</evidence>
<dbReference type="InterPro" id="IPR036397">
    <property type="entry name" value="RNaseH_sf"/>
</dbReference>
<dbReference type="Gene3D" id="3.30.420.10">
    <property type="entry name" value="Ribonuclease H-like superfamily/Ribonuclease H"/>
    <property type="match status" value="1"/>
</dbReference>
<feature type="binding site" evidence="12">
    <location>
        <position position="51"/>
    </location>
    <ligand>
        <name>a divalent metal cation</name>
        <dbReference type="ChEBI" id="CHEBI:60240"/>
    </ligand>
</feature>
<evidence type="ECO:0000256" key="4">
    <source>
        <dbReference type="ARBA" id="ARBA00004496"/>
    </source>
</evidence>
<evidence type="ECO:0000256" key="7">
    <source>
        <dbReference type="ARBA" id="ARBA00022722"/>
    </source>
</evidence>
<dbReference type="Pfam" id="PF01351">
    <property type="entry name" value="RNase_HII"/>
    <property type="match status" value="1"/>
</dbReference>
<feature type="region of interest" description="Disordered" evidence="14">
    <location>
        <begin position="1"/>
        <end position="34"/>
    </location>
</feature>
<evidence type="ECO:0000313" key="17">
    <source>
        <dbReference type="Proteomes" id="UP000318693"/>
    </source>
</evidence>
<reference evidence="16 17" key="1">
    <citation type="submission" date="2019-07" db="EMBL/GenBank/DDBJ databases">
        <title>Georgenia wutianyii sp. nov. and Georgenia *** sp. nov. isolated from plateau pika (Ochotona curzoniae) in the Qinghai-Tibet plateau of China.</title>
        <authorList>
            <person name="Tian Z."/>
        </authorList>
    </citation>
    <scope>NUCLEOTIDE SEQUENCE [LARGE SCALE GENOMIC DNA]</scope>
    <source>
        <strain evidence="16 17">Z446</strain>
    </source>
</reference>
<keyword evidence="17" id="KW-1185">Reference proteome</keyword>
<evidence type="ECO:0000256" key="2">
    <source>
        <dbReference type="ARBA" id="ARBA00001946"/>
    </source>
</evidence>
<evidence type="ECO:0000256" key="10">
    <source>
        <dbReference type="ARBA" id="ARBA00022801"/>
    </source>
</evidence>
<evidence type="ECO:0000259" key="15">
    <source>
        <dbReference type="PROSITE" id="PS51975"/>
    </source>
</evidence>
<dbReference type="PROSITE" id="PS51975">
    <property type="entry name" value="RNASE_H_2"/>
    <property type="match status" value="1"/>
</dbReference>
<dbReference type="GO" id="GO:0005737">
    <property type="term" value="C:cytoplasm"/>
    <property type="evidence" value="ECO:0007669"/>
    <property type="project" value="UniProtKB-SubCell"/>
</dbReference>
<comment type="function">
    <text evidence="3 13">Endonuclease that specifically degrades the RNA of RNA-DNA hybrids.</text>
</comment>
<dbReference type="CDD" id="cd07182">
    <property type="entry name" value="RNase_HII_bacteria_HII_like"/>
    <property type="match status" value="1"/>
</dbReference>
<comment type="similarity">
    <text evidence="5 13">Belongs to the RNase HII family.</text>
</comment>
<dbReference type="InterPro" id="IPR024567">
    <property type="entry name" value="RNase_HII/HIII_dom"/>
</dbReference>
<comment type="subcellular location">
    <subcellularLocation>
        <location evidence="4">Cytoplasm</location>
    </subcellularLocation>
</comment>
<dbReference type="InterPro" id="IPR001352">
    <property type="entry name" value="RNase_HII/HIII"/>
</dbReference>
<sequence>MTSPAGIRTTAERTVTARKTTARGRTRPSRSLENSLLGGLGPGALVAGMDEVGRGALAGPVTVGVAVVTEQTSRRMPPGLADSKLLTPQARQDLVSPVRRWCTGWAVGHADPDEIDELGIIAALRLAGRRALADLAAAGLSPGVIILDGVHDWLSEPAQGELFAPEPPLVRVPGTDLEPVVPPVRTQVKADMTSAVVAAASVLAKVERDAIMVDLDAEHPEYCWAANKGYSSAEHIAALREHGACALHRRSWHLPGIGDELGVRVGDDDDADVEVIVHASGEVGFGAAEAALDPDGGELGSDDHEPHTPDAADLFGAYGDAPYAVSAEEVGAALEPAGVVGRPRGQGMMVP</sequence>
<dbReference type="GO" id="GO:0003723">
    <property type="term" value="F:RNA binding"/>
    <property type="evidence" value="ECO:0007669"/>
    <property type="project" value="UniProtKB-UniRule"/>
</dbReference>
<keyword evidence="7 12" id="KW-0540">Nuclease</keyword>
<comment type="cofactor">
    <cofactor evidence="12">
        <name>Mn(2+)</name>
        <dbReference type="ChEBI" id="CHEBI:29035"/>
    </cofactor>
    <cofactor evidence="12">
        <name>Mg(2+)</name>
        <dbReference type="ChEBI" id="CHEBI:18420"/>
    </cofactor>
    <text evidence="12">Manganese or magnesium. Binds 1 divalent metal ion per monomer in the absence of substrate. May bind a second metal ion after substrate binding.</text>
</comment>